<organism evidence="1 2">
    <name type="scientific">Entomophthora muscae</name>
    <dbReference type="NCBI Taxonomy" id="34485"/>
    <lineage>
        <taxon>Eukaryota</taxon>
        <taxon>Fungi</taxon>
        <taxon>Fungi incertae sedis</taxon>
        <taxon>Zoopagomycota</taxon>
        <taxon>Entomophthoromycotina</taxon>
        <taxon>Entomophthoromycetes</taxon>
        <taxon>Entomophthorales</taxon>
        <taxon>Entomophthoraceae</taxon>
        <taxon>Entomophthora</taxon>
    </lineage>
</organism>
<comment type="caution">
    <text evidence="1">The sequence shown here is derived from an EMBL/GenBank/DDBJ whole genome shotgun (WGS) entry which is preliminary data.</text>
</comment>
<proteinExistence type="predicted"/>
<name>A0ACC2RHU6_9FUNG</name>
<evidence type="ECO:0000313" key="2">
    <source>
        <dbReference type="Proteomes" id="UP001165960"/>
    </source>
</evidence>
<accession>A0ACC2RHU6</accession>
<evidence type="ECO:0000313" key="1">
    <source>
        <dbReference type="EMBL" id="KAJ9049672.1"/>
    </source>
</evidence>
<protein>
    <submittedName>
        <fullName evidence="1">Uncharacterized protein</fullName>
    </submittedName>
</protein>
<dbReference type="Proteomes" id="UP001165960">
    <property type="component" value="Unassembled WGS sequence"/>
</dbReference>
<keyword evidence="2" id="KW-1185">Reference proteome</keyword>
<sequence>MAPPSTPSPAVILVAGSQWNSNHLNSFAELEEVIQFESSSSPLSNPKYDWVTVEKVPDSPTGYGYTAKNAKVLDSFLNLNAHDEAIMSMKNFTSESPMVAHDLESSLMSPLYNSPMDV</sequence>
<dbReference type="EMBL" id="QTSX02007209">
    <property type="protein sequence ID" value="KAJ9049672.1"/>
    <property type="molecule type" value="Genomic_DNA"/>
</dbReference>
<reference evidence="1" key="1">
    <citation type="submission" date="2022-04" db="EMBL/GenBank/DDBJ databases">
        <title>Genome of the entomopathogenic fungus Entomophthora muscae.</title>
        <authorList>
            <person name="Elya C."/>
            <person name="Lovett B.R."/>
            <person name="Lee E."/>
            <person name="Macias A.M."/>
            <person name="Hajek A.E."/>
            <person name="De Bivort B.L."/>
            <person name="Kasson M.T."/>
            <person name="De Fine Licht H.H."/>
            <person name="Stajich J.E."/>
        </authorList>
    </citation>
    <scope>NUCLEOTIDE SEQUENCE</scope>
    <source>
        <strain evidence="1">Berkeley</strain>
    </source>
</reference>
<gene>
    <name evidence="1" type="ORF">DSO57_1022046</name>
</gene>